<dbReference type="Gene3D" id="3.90.870.20">
    <property type="entry name" value="Carbamoyltransferase, C-terminal domain"/>
    <property type="match status" value="1"/>
</dbReference>
<evidence type="ECO:0000256" key="1">
    <source>
        <dbReference type="ARBA" id="ARBA00006129"/>
    </source>
</evidence>
<dbReference type="InterPro" id="IPR051338">
    <property type="entry name" value="NodU/CmcH_Carbamoyltrnsfr"/>
</dbReference>
<accession>A0A5S3P869</accession>
<feature type="domain" description="Carbamoyltransferase C-terminal" evidence="3">
    <location>
        <begin position="412"/>
        <end position="580"/>
    </location>
</feature>
<dbReference type="RefSeq" id="WP_138618531.1">
    <property type="nucleotide sequence ID" value="NZ_VCAO01000005.1"/>
</dbReference>
<dbReference type="OrthoDB" id="9780777at2"/>
<dbReference type="PANTHER" id="PTHR34847:SF1">
    <property type="entry name" value="NODULATION PROTEIN U"/>
    <property type="match status" value="1"/>
</dbReference>
<dbReference type="Pfam" id="PF02543">
    <property type="entry name" value="Carbam_trans_N"/>
    <property type="match status" value="1"/>
</dbReference>
<evidence type="ECO:0000259" key="3">
    <source>
        <dbReference type="Pfam" id="PF16861"/>
    </source>
</evidence>
<sequence>MTAILGLAAFHPDASACLVIDGQLVGAVAEERLGARQKHTADFPAYAVRHLLADAGITLADVSHVAMGRQTSANRAAKLRYLLAKPANGINAVTSALRRHKATLGLTELLAHACDMDPALVMAESHFVEHHVSHIASAYYCSPFEQATAGFSIDGSGDFVSGMAARCEGTRIEVLDKVTLPASLGHFYTALCQFIGFDLFGEEYKVMGLAPYGHDRYAAEMARIVRLEGTDWYRVDGKYLDVWNGLAASEVNAAGQLRMGTIYSAALEQLFGPPRRREDPVTQREMDIARSTQAMFERAVSQCLTSLGDRVPLTRLAMAGGCALNGVMNARAYRDFPIGHAYLHAAASDDGTAVGAAFHCWHEKLSRPERFHMTHAFWGPEHGHEAIRRALDGCTLPVRECASADEAVEIAAELIAGGAVTGWYQGRSEWGPRALGNRSILANPAIPDMKERINRKIKRRENFRPFAPALLRADVSRYFEQDIDSPFMMHVVKFREKWRETFPAVTHVDGTGRLQSVAEDNNPLFFRLLTAMKRRTGHGMLLNTSFNENEPVVDTPAQALDCFLRTDMDALVMGRFVIEKARADGPAAPPAGAD</sequence>
<keyword evidence="5" id="KW-1185">Reference proteome</keyword>
<dbReference type="InterPro" id="IPR003696">
    <property type="entry name" value="Carbtransf_dom"/>
</dbReference>
<gene>
    <name evidence="4" type="ORF">FEV51_10025</name>
</gene>
<dbReference type="EMBL" id="VCAO01000005">
    <property type="protein sequence ID" value="TMM47122.1"/>
    <property type="molecule type" value="Genomic_DNA"/>
</dbReference>
<dbReference type="AlphaFoldDB" id="A0A5S3P869"/>
<dbReference type="SUPFAM" id="SSF53067">
    <property type="entry name" value="Actin-like ATPase domain"/>
    <property type="match status" value="1"/>
</dbReference>
<dbReference type="PANTHER" id="PTHR34847">
    <property type="entry name" value="NODULATION PROTEIN U"/>
    <property type="match status" value="1"/>
</dbReference>
<dbReference type="CDD" id="cd24098">
    <property type="entry name" value="ASKHA_NBD_TobZ_N"/>
    <property type="match status" value="1"/>
</dbReference>
<dbReference type="GO" id="GO:0016740">
    <property type="term" value="F:transferase activity"/>
    <property type="evidence" value="ECO:0007669"/>
    <property type="project" value="UniProtKB-KW"/>
</dbReference>
<dbReference type="InterPro" id="IPR038152">
    <property type="entry name" value="Carbam_trans_C_sf"/>
</dbReference>
<dbReference type="Gene3D" id="3.30.420.40">
    <property type="match status" value="2"/>
</dbReference>
<name>A0A5S3P869_9SPHN</name>
<dbReference type="InterPro" id="IPR031730">
    <property type="entry name" value="Carbam_trans_C"/>
</dbReference>
<dbReference type="Pfam" id="PF16861">
    <property type="entry name" value="Carbam_trans_C"/>
    <property type="match status" value="1"/>
</dbReference>
<dbReference type="InterPro" id="IPR043129">
    <property type="entry name" value="ATPase_NBD"/>
</dbReference>
<comment type="similarity">
    <text evidence="1">Belongs to the NodU/CmcH family.</text>
</comment>
<feature type="domain" description="Carbamoyltransferase" evidence="2">
    <location>
        <begin position="4"/>
        <end position="357"/>
    </location>
</feature>
<proteinExistence type="inferred from homology"/>
<comment type="caution">
    <text evidence="4">The sequence shown here is derived from an EMBL/GenBank/DDBJ whole genome shotgun (WGS) entry which is preliminary data.</text>
</comment>
<evidence type="ECO:0000313" key="5">
    <source>
        <dbReference type="Proteomes" id="UP000309668"/>
    </source>
</evidence>
<evidence type="ECO:0000259" key="2">
    <source>
        <dbReference type="Pfam" id="PF02543"/>
    </source>
</evidence>
<evidence type="ECO:0000313" key="4">
    <source>
        <dbReference type="EMBL" id="TMM47122.1"/>
    </source>
</evidence>
<organism evidence="4 5">
    <name type="scientific">Qipengyuania marisflavi</name>
    <dbReference type="NCBI Taxonomy" id="2486356"/>
    <lineage>
        <taxon>Bacteria</taxon>
        <taxon>Pseudomonadati</taxon>
        <taxon>Pseudomonadota</taxon>
        <taxon>Alphaproteobacteria</taxon>
        <taxon>Sphingomonadales</taxon>
        <taxon>Erythrobacteraceae</taxon>
        <taxon>Qipengyuania</taxon>
    </lineage>
</organism>
<reference evidence="4 5" key="1">
    <citation type="submission" date="2019-05" db="EMBL/GenBank/DDBJ databases">
        <title>Erythrobacter marisflavi sp. nov., isolated from isolated from water of an estuary environment.</title>
        <authorList>
            <person name="Yoon J.-H."/>
        </authorList>
    </citation>
    <scope>NUCLEOTIDE SEQUENCE [LARGE SCALE GENOMIC DNA]</scope>
    <source>
        <strain evidence="4 5">KEM-5</strain>
    </source>
</reference>
<keyword evidence="4" id="KW-0808">Transferase</keyword>
<dbReference type="Proteomes" id="UP000309668">
    <property type="component" value="Unassembled WGS sequence"/>
</dbReference>
<protein>
    <submittedName>
        <fullName evidence="4">Carbamoyltransferase</fullName>
    </submittedName>
</protein>